<dbReference type="NCBIfam" id="NF007039">
    <property type="entry name" value="PRK09496.3-2"/>
    <property type="match status" value="1"/>
</dbReference>
<feature type="domain" description="RCK N-terminal" evidence="7">
    <location>
        <begin position="232"/>
        <end position="353"/>
    </location>
</feature>
<dbReference type="InterPro" id="IPR003148">
    <property type="entry name" value="RCK_N"/>
</dbReference>
<dbReference type="InterPro" id="IPR006037">
    <property type="entry name" value="RCK_C"/>
</dbReference>
<protein>
    <recommendedName>
        <fullName evidence="1">Trk system potassium uptake protein TrkA</fullName>
    </recommendedName>
</protein>
<dbReference type="InterPro" id="IPR050721">
    <property type="entry name" value="Trk_Ktr_HKT_K-transport"/>
</dbReference>
<evidence type="ECO:0000256" key="4">
    <source>
        <dbReference type="ARBA" id="ARBA00022958"/>
    </source>
</evidence>
<evidence type="ECO:0000256" key="2">
    <source>
        <dbReference type="ARBA" id="ARBA00022448"/>
    </source>
</evidence>
<comment type="caution">
    <text evidence="9">The sequence shown here is derived from an EMBL/GenBank/DDBJ whole genome shotgun (WGS) entry which is preliminary data.</text>
</comment>
<reference evidence="9" key="1">
    <citation type="submission" date="2020-10" db="EMBL/GenBank/DDBJ databases">
        <authorList>
            <person name="Gilroy R."/>
        </authorList>
    </citation>
    <scope>NUCLEOTIDE SEQUENCE</scope>
    <source>
        <strain evidence="9">11167</strain>
    </source>
</reference>
<evidence type="ECO:0000256" key="6">
    <source>
        <dbReference type="ARBA" id="ARBA00023065"/>
    </source>
</evidence>
<evidence type="ECO:0000256" key="3">
    <source>
        <dbReference type="ARBA" id="ARBA00022538"/>
    </source>
</evidence>
<feature type="domain" description="RCK C-terminal" evidence="8">
    <location>
        <begin position="142"/>
        <end position="225"/>
    </location>
</feature>
<feature type="domain" description="RCK C-terminal" evidence="8">
    <location>
        <begin position="368"/>
        <end position="452"/>
    </location>
</feature>
<feature type="domain" description="RCK N-terminal" evidence="7">
    <location>
        <begin position="1"/>
        <end position="122"/>
    </location>
</feature>
<sequence length="459" mass="50660">MNVVIFGAGRRGLRLARHLIEEKKSVTFLDNSPARCALAQSKLDCMAVCGSATDIAMLEECGCQHADIVVAVTDSDEVNLVSCGIVTSRWPDVRTIATIRGLTYMGQEDERPFSLLGIDHIVNPEQEAAERIKDIITSGLFSDIAYFPGAHYMVVTRTVTRGDILCDKSLVQIKKRYPGRYLIAGVNHRGKVSTPNGNTVLREGDEIALILDDDEADSLYKLFDISNSGFKLRRIILVGATRIARFLLKGLDADMRRNITLVEKDREVCKSFSELFPDILILNGAITDENFWDEENLANGDLFVSMTDNDELNVLISSYAKTQGNRRSIALIKTNTSYVKLAKAIGVDATVSTTESTVDAIMKILRGENVKTLHAIFDGRIEVYEYVIKPSFIHLGKALKDINFRSCAMIAGVSRGDDNFIPDGSYAFQAGDTVLVVALHEDYDFVQSLFGSSEDDDAS</sequence>
<name>A0A9D9HA03_9SPIR</name>
<dbReference type="Gene3D" id="3.40.50.720">
    <property type="entry name" value="NAD(P)-binding Rossmann-like Domain"/>
    <property type="match status" value="2"/>
</dbReference>
<keyword evidence="3" id="KW-0633">Potassium transport</keyword>
<dbReference type="Gene3D" id="3.30.70.1450">
    <property type="entry name" value="Regulator of K+ conductance, C-terminal domain"/>
    <property type="match status" value="2"/>
</dbReference>
<keyword evidence="4" id="KW-0630">Potassium</keyword>
<accession>A0A9D9HA03</accession>
<dbReference type="PROSITE" id="PS51201">
    <property type="entry name" value="RCK_N"/>
    <property type="match status" value="2"/>
</dbReference>
<dbReference type="PANTHER" id="PTHR43833:SF5">
    <property type="entry name" value="TRK SYSTEM POTASSIUM UPTAKE PROTEIN TRKA"/>
    <property type="match status" value="1"/>
</dbReference>
<dbReference type="PANTHER" id="PTHR43833">
    <property type="entry name" value="POTASSIUM CHANNEL PROTEIN 2-RELATED-RELATED"/>
    <property type="match status" value="1"/>
</dbReference>
<reference evidence="9" key="2">
    <citation type="journal article" date="2021" name="PeerJ">
        <title>Extensive microbial diversity within the chicken gut microbiome revealed by metagenomics and culture.</title>
        <authorList>
            <person name="Gilroy R."/>
            <person name="Ravi A."/>
            <person name="Getino M."/>
            <person name="Pursley I."/>
            <person name="Horton D.L."/>
            <person name="Alikhan N.F."/>
            <person name="Baker D."/>
            <person name="Gharbi K."/>
            <person name="Hall N."/>
            <person name="Watson M."/>
            <person name="Adriaenssens E.M."/>
            <person name="Foster-Nyarko E."/>
            <person name="Jarju S."/>
            <person name="Secka A."/>
            <person name="Antonio M."/>
            <person name="Oren A."/>
            <person name="Chaudhuri R.R."/>
            <person name="La Ragione R."/>
            <person name="Hildebrand F."/>
            <person name="Pallen M.J."/>
        </authorList>
    </citation>
    <scope>NUCLEOTIDE SEQUENCE</scope>
    <source>
        <strain evidence="9">11167</strain>
    </source>
</reference>
<evidence type="ECO:0000313" key="10">
    <source>
        <dbReference type="Proteomes" id="UP000823633"/>
    </source>
</evidence>
<dbReference type="PROSITE" id="PS51202">
    <property type="entry name" value="RCK_C"/>
    <property type="match status" value="2"/>
</dbReference>
<evidence type="ECO:0000259" key="7">
    <source>
        <dbReference type="PROSITE" id="PS51201"/>
    </source>
</evidence>
<evidence type="ECO:0000256" key="5">
    <source>
        <dbReference type="ARBA" id="ARBA00023027"/>
    </source>
</evidence>
<dbReference type="GO" id="GO:0015079">
    <property type="term" value="F:potassium ion transmembrane transporter activity"/>
    <property type="evidence" value="ECO:0007669"/>
    <property type="project" value="InterPro"/>
</dbReference>
<organism evidence="9 10">
    <name type="scientific">Candidatus Aphodenecus pullistercoris</name>
    <dbReference type="NCBI Taxonomy" id="2840669"/>
    <lineage>
        <taxon>Bacteria</taxon>
        <taxon>Pseudomonadati</taxon>
        <taxon>Spirochaetota</taxon>
        <taxon>Spirochaetia</taxon>
        <taxon>Spirochaetales</taxon>
        <taxon>Candidatus Aphodenecus</taxon>
    </lineage>
</organism>
<evidence type="ECO:0000256" key="1">
    <source>
        <dbReference type="ARBA" id="ARBA00017378"/>
    </source>
</evidence>
<dbReference type="SUPFAM" id="SSF116726">
    <property type="entry name" value="TrkA C-terminal domain-like"/>
    <property type="match status" value="2"/>
</dbReference>
<dbReference type="Proteomes" id="UP000823633">
    <property type="component" value="Unassembled WGS sequence"/>
</dbReference>
<dbReference type="InterPro" id="IPR036721">
    <property type="entry name" value="RCK_C_sf"/>
</dbReference>
<evidence type="ECO:0000313" key="9">
    <source>
        <dbReference type="EMBL" id="MBO8443821.1"/>
    </source>
</evidence>
<dbReference type="SUPFAM" id="SSF51735">
    <property type="entry name" value="NAD(P)-binding Rossmann-fold domains"/>
    <property type="match status" value="2"/>
</dbReference>
<gene>
    <name evidence="9" type="primary">trkA</name>
    <name evidence="9" type="ORF">IAC42_08735</name>
</gene>
<proteinExistence type="predicted"/>
<dbReference type="GO" id="GO:0005886">
    <property type="term" value="C:plasma membrane"/>
    <property type="evidence" value="ECO:0007669"/>
    <property type="project" value="InterPro"/>
</dbReference>
<dbReference type="PRINTS" id="PR00335">
    <property type="entry name" value="KUPTAKETRKA"/>
</dbReference>
<dbReference type="AlphaFoldDB" id="A0A9D9HA03"/>
<keyword evidence="2" id="KW-0813">Transport</keyword>
<dbReference type="EMBL" id="JADIMU010000058">
    <property type="protein sequence ID" value="MBO8443821.1"/>
    <property type="molecule type" value="Genomic_DNA"/>
</dbReference>
<keyword evidence="6" id="KW-0406">Ion transport</keyword>
<dbReference type="InterPro" id="IPR006036">
    <property type="entry name" value="K_uptake_TrkA"/>
</dbReference>
<dbReference type="Pfam" id="PF02254">
    <property type="entry name" value="TrkA_N"/>
    <property type="match status" value="2"/>
</dbReference>
<keyword evidence="5" id="KW-0520">NAD</keyword>
<dbReference type="Pfam" id="PF02080">
    <property type="entry name" value="TrkA_C"/>
    <property type="match status" value="2"/>
</dbReference>
<dbReference type="InterPro" id="IPR036291">
    <property type="entry name" value="NAD(P)-bd_dom_sf"/>
</dbReference>
<evidence type="ECO:0000259" key="8">
    <source>
        <dbReference type="PROSITE" id="PS51202"/>
    </source>
</evidence>